<dbReference type="GO" id="GO:0055091">
    <property type="term" value="P:phospholipid homeostasis"/>
    <property type="evidence" value="ECO:0007669"/>
    <property type="project" value="TreeGrafter"/>
</dbReference>
<keyword evidence="9" id="KW-0443">Lipid metabolism</keyword>
<dbReference type="GO" id="GO:0006629">
    <property type="term" value="P:lipid metabolic process"/>
    <property type="evidence" value="ECO:0007669"/>
    <property type="project" value="UniProtKB-KW"/>
</dbReference>
<evidence type="ECO:0000256" key="2">
    <source>
        <dbReference type="ARBA" id="ARBA00008627"/>
    </source>
</evidence>
<dbReference type="Proteomes" id="UP000003635">
    <property type="component" value="Unassembled WGS sequence"/>
</dbReference>
<comment type="subcellular location">
    <subcellularLocation>
        <location evidence="1">Cell membrane</location>
        <topology evidence="1">Multi-pass membrane protein</topology>
    </subcellularLocation>
</comment>
<evidence type="ECO:0000256" key="14">
    <source>
        <dbReference type="SAM" id="MobiDB-lite"/>
    </source>
</evidence>
<dbReference type="eggNOG" id="COG2898">
    <property type="taxonomic scope" value="Bacteria"/>
</dbReference>
<dbReference type="InterPro" id="IPR016181">
    <property type="entry name" value="Acyl_CoA_acyltransferase"/>
</dbReference>
<dbReference type="GO" id="GO:0050071">
    <property type="term" value="F:phosphatidylglycerol lysyltransferase activity"/>
    <property type="evidence" value="ECO:0007669"/>
    <property type="project" value="UniProtKB-EC"/>
</dbReference>
<evidence type="ECO:0000256" key="13">
    <source>
        <dbReference type="ARBA" id="ARBA00047540"/>
    </source>
</evidence>
<evidence type="ECO:0000313" key="18">
    <source>
        <dbReference type="Proteomes" id="UP000003635"/>
    </source>
</evidence>
<accession>Q2CDD2</accession>
<evidence type="ECO:0000313" key="17">
    <source>
        <dbReference type="EMBL" id="EAR50658.1"/>
    </source>
</evidence>
<dbReference type="GO" id="GO:0046677">
    <property type="term" value="P:response to antibiotic"/>
    <property type="evidence" value="ECO:0007669"/>
    <property type="project" value="UniProtKB-KW"/>
</dbReference>
<dbReference type="STRING" id="314256.OG2516_06162"/>
<keyword evidence="18" id="KW-1185">Reference proteome</keyword>
<organism evidence="17 18">
    <name type="scientific">Oceanicola granulosus (strain ATCC BAA-861 / DSM 15982 / KCTC 12143 / HTCC2516)</name>
    <dbReference type="NCBI Taxonomy" id="314256"/>
    <lineage>
        <taxon>Bacteria</taxon>
        <taxon>Pseudomonadati</taxon>
        <taxon>Pseudomonadota</taxon>
        <taxon>Alphaproteobacteria</taxon>
        <taxon>Rhodobacterales</taxon>
        <taxon>Roseobacteraceae</taxon>
        <taxon>Oceanicola</taxon>
    </lineage>
</organism>
<dbReference type="Pfam" id="PF09924">
    <property type="entry name" value="LPG_synthase_C"/>
    <property type="match status" value="1"/>
</dbReference>
<dbReference type="PANTHER" id="PTHR34697">
    <property type="entry name" value="PHOSPHATIDYLGLYCEROL LYSYLTRANSFERASE"/>
    <property type="match status" value="1"/>
</dbReference>
<dbReference type="RefSeq" id="WP_007254759.1">
    <property type="nucleotide sequence ID" value="NZ_CH724107.1"/>
</dbReference>
<evidence type="ECO:0000256" key="11">
    <source>
        <dbReference type="ARBA" id="ARBA00023251"/>
    </source>
</evidence>
<gene>
    <name evidence="17" type="ORF">OG2516_06162</name>
</gene>
<evidence type="ECO:0000256" key="3">
    <source>
        <dbReference type="ARBA" id="ARBA00012014"/>
    </source>
</evidence>
<dbReference type="Pfam" id="PF03706">
    <property type="entry name" value="LPG_synthase_TM"/>
    <property type="match status" value="1"/>
</dbReference>
<name>Q2CDD2_OCEGH</name>
<dbReference type="PANTHER" id="PTHR34697:SF2">
    <property type="entry name" value="PHOSPHATIDYLGLYCEROL LYSYLTRANSFERASE"/>
    <property type="match status" value="1"/>
</dbReference>
<evidence type="ECO:0000256" key="7">
    <source>
        <dbReference type="ARBA" id="ARBA00022692"/>
    </source>
</evidence>
<evidence type="ECO:0000259" key="16">
    <source>
        <dbReference type="Pfam" id="PF09924"/>
    </source>
</evidence>
<feature type="domain" description="Phosphatidylglycerol lysyltransferase C-terminal" evidence="16">
    <location>
        <begin position="353"/>
        <end position="566"/>
    </location>
</feature>
<keyword evidence="11" id="KW-0046">Antibiotic resistance</keyword>
<dbReference type="EC" id="2.3.2.3" evidence="3"/>
<reference evidence="17 18" key="1">
    <citation type="journal article" date="2010" name="J. Bacteriol.">
        <title>Genome sequences of Oceanicola granulosus HTCC2516(T) and Oceanicola batsensis HTCC2597(TDelta).</title>
        <authorList>
            <person name="Thrash J.C."/>
            <person name="Cho J.C."/>
            <person name="Vergin K.L."/>
            <person name="Giovannoni S.J."/>
        </authorList>
    </citation>
    <scope>NUCLEOTIDE SEQUENCE [LARGE SCALE GENOMIC DNA]</scope>
    <source>
        <strain evidence="18">ATCC BAA-861 / DSM 15982 / KCTC 12143 / HTCC2516</strain>
    </source>
</reference>
<feature type="transmembrane region" description="Helical" evidence="15">
    <location>
        <begin position="194"/>
        <end position="218"/>
    </location>
</feature>
<dbReference type="InterPro" id="IPR022791">
    <property type="entry name" value="L-PG_synthase/AglD"/>
</dbReference>
<dbReference type="EMBL" id="AAOT01000024">
    <property type="protein sequence ID" value="EAR50658.1"/>
    <property type="molecule type" value="Genomic_DNA"/>
</dbReference>
<feature type="transmembrane region" description="Helical" evidence="15">
    <location>
        <begin position="224"/>
        <end position="250"/>
    </location>
</feature>
<dbReference type="AlphaFoldDB" id="Q2CDD2"/>
<feature type="transmembrane region" description="Helical" evidence="15">
    <location>
        <begin position="262"/>
        <end position="286"/>
    </location>
</feature>
<dbReference type="InterPro" id="IPR051211">
    <property type="entry name" value="PG_lysyltransferase"/>
</dbReference>
<evidence type="ECO:0000256" key="4">
    <source>
        <dbReference type="ARBA" id="ARBA00021546"/>
    </source>
</evidence>
<keyword evidence="10 15" id="KW-0472">Membrane</keyword>
<feature type="transmembrane region" description="Helical" evidence="15">
    <location>
        <begin position="46"/>
        <end position="65"/>
    </location>
</feature>
<dbReference type="HOGENOM" id="CLU_448963_0_0_5"/>
<evidence type="ECO:0000256" key="6">
    <source>
        <dbReference type="ARBA" id="ARBA00022679"/>
    </source>
</evidence>
<keyword evidence="7 15" id="KW-0812">Transmembrane</keyword>
<dbReference type="InterPro" id="IPR024320">
    <property type="entry name" value="LPG_synthase_C"/>
</dbReference>
<comment type="catalytic activity">
    <reaction evidence="13">
        <text>L-lysyl-tRNA(Lys) + a 1,2-diacyl-sn-glycero-3-phospho-(1'-sn-glycerol) = a 1,2-diacyl-sn-glycero-3-phospho-1'-(3'-O-L-lysyl)-sn-glycerol + tRNA(Lys)</text>
        <dbReference type="Rhea" id="RHEA:10668"/>
        <dbReference type="Rhea" id="RHEA-COMP:9696"/>
        <dbReference type="Rhea" id="RHEA-COMP:9697"/>
        <dbReference type="ChEBI" id="CHEBI:64716"/>
        <dbReference type="ChEBI" id="CHEBI:75792"/>
        <dbReference type="ChEBI" id="CHEBI:78442"/>
        <dbReference type="ChEBI" id="CHEBI:78529"/>
        <dbReference type="EC" id="2.3.2.3"/>
    </reaction>
</comment>
<protein>
    <recommendedName>
        <fullName evidence="4">Phosphatidylglycerol lysyltransferase</fullName>
        <ecNumber evidence="3">2.3.2.3</ecNumber>
    </recommendedName>
    <alternativeName>
        <fullName evidence="12">Lysylphosphatidylglycerol synthase</fullName>
    </alternativeName>
</protein>
<evidence type="ECO:0000256" key="8">
    <source>
        <dbReference type="ARBA" id="ARBA00022989"/>
    </source>
</evidence>
<dbReference type="GO" id="GO:0005886">
    <property type="term" value="C:plasma membrane"/>
    <property type="evidence" value="ECO:0007669"/>
    <property type="project" value="UniProtKB-SubCell"/>
</dbReference>
<evidence type="ECO:0000256" key="1">
    <source>
        <dbReference type="ARBA" id="ARBA00004651"/>
    </source>
</evidence>
<proteinExistence type="inferred from homology"/>
<feature type="transmembrane region" description="Helical" evidence="15">
    <location>
        <begin position="6"/>
        <end position="25"/>
    </location>
</feature>
<feature type="transmembrane region" description="Helical" evidence="15">
    <location>
        <begin position="152"/>
        <end position="173"/>
    </location>
</feature>
<feature type="transmembrane region" description="Helical" evidence="15">
    <location>
        <begin position="85"/>
        <end position="108"/>
    </location>
</feature>
<evidence type="ECO:0000256" key="12">
    <source>
        <dbReference type="ARBA" id="ARBA00031899"/>
    </source>
</evidence>
<dbReference type="SUPFAM" id="SSF55729">
    <property type="entry name" value="Acyl-CoA N-acyltransferases (Nat)"/>
    <property type="match status" value="1"/>
</dbReference>
<comment type="caution">
    <text evidence="17">The sequence shown here is derived from an EMBL/GenBank/DDBJ whole genome shotgun (WGS) entry which is preliminary data.</text>
</comment>
<keyword evidence="5" id="KW-1003">Cell membrane</keyword>
<keyword evidence="6" id="KW-0808">Transferase</keyword>
<sequence>MTDLRPGALHLVGLTVGALLIWLLVQRLEGVDLAAVADAVRAVSPGRLALAGLAAAASFAALGAYDATVHGALGTGVGTGRARRAGIRAVAVGQVTGMGAIVGALVRWRSLPELTLAQAIHVSALVSLSFMAALLPLAALAAWLFLPAMPGQSALPLLALVALAVILLLPRLSARLPRLAALTGRLGGRPMLRLCLWAALDTGLAALALWLCLPAGAVPFGPLLAAYLVGLGAGLMTNAPGGLGAFELTLLALLPVVPEGELLAAVLLFRLVYFAIPALLALPGLIAPRPPASGLRRADGRQAAALLADAPCPEWALARQQGELRHGPGGALFLSRAPLVLATIGRTLGTAPLDDLAALARDEARLPALYKCDARTAARARAQGWAVLGIARDGRIAPHGWTTAGARHRQLRRKLNQAAGAGLAVQAATAPLPLDAMTGVAAAWAAAHGGERGFSMGTFSPANLRHQRTFLAWHDGALAGFVTFHAAPCGWALDLMRQRPDAPTGTMHALLAAALDTARAEGVGRVSLAAAPDVAGRFAALSRYLPTGLVQFKESFAPRWQPLYLAVPHPLALPVVLAALIWQIRRGHSRRPAAAPVQENDEDFAFAPPAPAWQGASISRCEPPT</sequence>
<evidence type="ECO:0000256" key="10">
    <source>
        <dbReference type="ARBA" id="ARBA00023136"/>
    </source>
</evidence>
<feature type="transmembrane region" description="Helical" evidence="15">
    <location>
        <begin position="120"/>
        <end position="146"/>
    </location>
</feature>
<keyword evidence="8 15" id="KW-1133">Transmembrane helix</keyword>
<comment type="similarity">
    <text evidence="2">Belongs to the LPG synthase family.</text>
</comment>
<evidence type="ECO:0000256" key="5">
    <source>
        <dbReference type="ARBA" id="ARBA00022475"/>
    </source>
</evidence>
<feature type="region of interest" description="Disordered" evidence="14">
    <location>
        <begin position="606"/>
        <end position="625"/>
    </location>
</feature>
<evidence type="ECO:0000256" key="15">
    <source>
        <dbReference type="SAM" id="Phobius"/>
    </source>
</evidence>
<evidence type="ECO:0000256" key="9">
    <source>
        <dbReference type="ARBA" id="ARBA00023098"/>
    </source>
</evidence>
<dbReference type="OrthoDB" id="145485at2"/>